<proteinExistence type="predicted"/>
<comment type="caution">
    <text evidence="6">The sequence shown here is derived from an EMBL/GenBank/DDBJ whole genome shotgun (WGS) entry which is preliminary data.</text>
</comment>
<sequence>MAFYADKDEDLARIVAERLTETGLGVCARYLELIADVVRGKVEMDALVAELTIGETYFFRHREQFDALRDIILPEALVRNEATRSLRIWSAGCATGPEPYSLAIMLKREFGHRIAGWNVSILGTDINQKFLARARDGRYDEWAFRVTPDAVRRECFDAVGKQWQIKPEFKDWVSFQYHNLIRNRFPSLLDNLSAFDVIICRNVVIYFSRETVEALVPCFRESLVDGGWLVMGHAEPNIELFRDFRTVNTEGAVLYQRVDRPLPSRVAPKVVLPIPEPPKRSEPRSARSTKPKPAPRPQVAVGPASDGEVAAVRALADQGKWSEAMAACDRLIAANVLDAVAHFYRALVAEQLGDLEGCETYLKRAIYLDRHFVLPHYHLGLFLWRRNDPAGAMRSLRNVVALLRPLPDDFVLAHGDDITAGQLRETVGMHLDLIGAA</sequence>
<keyword evidence="2 6" id="KW-0808">Transferase</keyword>
<reference evidence="6 7" key="1">
    <citation type="submission" date="2020-02" db="EMBL/GenBank/DDBJ databases">
        <authorList>
            <person name="Dziuba M."/>
            <person name="Kuznetsov B."/>
            <person name="Mardanov A."/>
            <person name="Ravin N."/>
            <person name="Grouzdev D."/>
        </authorList>
    </citation>
    <scope>NUCLEOTIDE SEQUENCE [LARGE SCALE GENOMIC DNA]</scope>
    <source>
        <strain evidence="6 7">SpK</strain>
    </source>
</reference>
<dbReference type="InterPro" id="IPR011990">
    <property type="entry name" value="TPR-like_helical_dom_sf"/>
</dbReference>
<evidence type="ECO:0000259" key="5">
    <source>
        <dbReference type="PROSITE" id="PS50123"/>
    </source>
</evidence>
<feature type="region of interest" description="Disordered" evidence="4">
    <location>
        <begin position="271"/>
        <end position="305"/>
    </location>
</feature>
<dbReference type="InterPro" id="IPR019734">
    <property type="entry name" value="TPR_rpt"/>
</dbReference>
<dbReference type="GO" id="GO:0008757">
    <property type="term" value="F:S-adenosylmethionine-dependent methyltransferase activity"/>
    <property type="evidence" value="ECO:0007669"/>
    <property type="project" value="InterPro"/>
</dbReference>
<keyword evidence="3" id="KW-0949">S-adenosyl-L-methionine</keyword>
<dbReference type="PANTHER" id="PTHR24422">
    <property type="entry name" value="CHEMOTAXIS PROTEIN METHYLTRANSFERASE"/>
    <property type="match status" value="1"/>
</dbReference>
<dbReference type="SMART" id="SM00138">
    <property type="entry name" value="MeTrc"/>
    <property type="match status" value="1"/>
</dbReference>
<dbReference type="AlphaFoldDB" id="A0A7C9QRX6"/>
<protein>
    <submittedName>
        <fullName evidence="6">Protein-glutamate O-methyltransferase CheR</fullName>
    </submittedName>
</protein>
<feature type="domain" description="CheR-type methyltransferase" evidence="5">
    <location>
        <begin position="1"/>
        <end position="260"/>
    </location>
</feature>
<dbReference type="SUPFAM" id="SSF53335">
    <property type="entry name" value="S-adenosyl-L-methionine-dependent methyltransferases"/>
    <property type="match status" value="1"/>
</dbReference>
<keyword evidence="1 6" id="KW-0489">Methyltransferase</keyword>
<dbReference type="EMBL" id="JAAIYP010000011">
    <property type="protein sequence ID" value="NFV79105.1"/>
    <property type="molecule type" value="Genomic_DNA"/>
</dbReference>
<dbReference type="Gene3D" id="3.40.50.150">
    <property type="entry name" value="Vaccinia Virus protein VP39"/>
    <property type="match status" value="1"/>
</dbReference>
<dbReference type="InterPro" id="IPR050903">
    <property type="entry name" value="Bact_Chemotaxis_MeTrfase"/>
</dbReference>
<dbReference type="Pfam" id="PF01739">
    <property type="entry name" value="CheR"/>
    <property type="match status" value="1"/>
</dbReference>
<dbReference type="PROSITE" id="PS50123">
    <property type="entry name" value="CHER"/>
    <property type="match status" value="1"/>
</dbReference>
<name>A0A7C9QRX6_9PROT</name>
<evidence type="ECO:0000256" key="1">
    <source>
        <dbReference type="ARBA" id="ARBA00022603"/>
    </source>
</evidence>
<keyword evidence="7" id="KW-1185">Reference proteome</keyword>
<dbReference type="Proteomes" id="UP000480684">
    <property type="component" value="Unassembled WGS sequence"/>
</dbReference>
<accession>A0A7C9QRX6</accession>
<evidence type="ECO:0000313" key="7">
    <source>
        <dbReference type="Proteomes" id="UP000480684"/>
    </source>
</evidence>
<dbReference type="PANTHER" id="PTHR24422:SF19">
    <property type="entry name" value="CHEMOTAXIS PROTEIN METHYLTRANSFERASE"/>
    <property type="match status" value="1"/>
</dbReference>
<evidence type="ECO:0000256" key="4">
    <source>
        <dbReference type="SAM" id="MobiDB-lite"/>
    </source>
</evidence>
<dbReference type="PRINTS" id="PR00996">
    <property type="entry name" value="CHERMTFRASE"/>
</dbReference>
<gene>
    <name evidence="6" type="ORF">G4223_03120</name>
</gene>
<evidence type="ECO:0000256" key="3">
    <source>
        <dbReference type="ARBA" id="ARBA00022691"/>
    </source>
</evidence>
<dbReference type="InterPro" id="IPR000780">
    <property type="entry name" value="CheR_MeTrfase"/>
</dbReference>
<dbReference type="GO" id="GO:0032259">
    <property type="term" value="P:methylation"/>
    <property type="evidence" value="ECO:0007669"/>
    <property type="project" value="UniProtKB-KW"/>
</dbReference>
<dbReference type="SUPFAM" id="SSF48452">
    <property type="entry name" value="TPR-like"/>
    <property type="match status" value="1"/>
</dbReference>
<dbReference type="InterPro" id="IPR022642">
    <property type="entry name" value="CheR_C"/>
</dbReference>
<evidence type="ECO:0000313" key="6">
    <source>
        <dbReference type="EMBL" id="NFV79105.1"/>
    </source>
</evidence>
<organism evidence="6 7">
    <name type="scientific">Magnetospirillum aberrantis SpK</name>
    <dbReference type="NCBI Taxonomy" id="908842"/>
    <lineage>
        <taxon>Bacteria</taxon>
        <taxon>Pseudomonadati</taxon>
        <taxon>Pseudomonadota</taxon>
        <taxon>Alphaproteobacteria</taxon>
        <taxon>Rhodospirillales</taxon>
        <taxon>Rhodospirillaceae</taxon>
        <taxon>Magnetospirillum</taxon>
    </lineage>
</organism>
<dbReference type="Gene3D" id="1.25.40.10">
    <property type="entry name" value="Tetratricopeptide repeat domain"/>
    <property type="match status" value="1"/>
</dbReference>
<dbReference type="InterPro" id="IPR029063">
    <property type="entry name" value="SAM-dependent_MTases_sf"/>
</dbReference>
<evidence type="ECO:0000256" key="2">
    <source>
        <dbReference type="ARBA" id="ARBA00022679"/>
    </source>
</evidence>
<dbReference type="SMART" id="SM00028">
    <property type="entry name" value="TPR"/>
    <property type="match status" value="2"/>
</dbReference>